<evidence type="ECO:0000313" key="9">
    <source>
        <dbReference type="EMBL" id="MBL3655266.1"/>
    </source>
</evidence>
<feature type="domain" description="PAS" evidence="7">
    <location>
        <begin position="141"/>
        <end position="215"/>
    </location>
</feature>
<comment type="caution">
    <text evidence="9">The sequence shown here is derived from an EMBL/GenBank/DDBJ whole genome shotgun (WGS) entry which is preliminary data.</text>
</comment>
<feature type="domain" description="PAC" evidence="8">
    <location>
        <begin position="218"/>
        <end position="269"/>
    </location>
</feature>
<dbReference type="InterPro" id="IPR001610">
    <property type="entry name" value="PAC"/>
</dbReference>
<comment type="catalytic activity">
    <reaction evidence="1">
        <text>ATP + protein L-histidine = ADP + protein N-phospho-L-histidine.</text>
        <dbReference type="EC" id="2.7.13.3"/>
    </reaction>
</comment>
<dbReference type="PROSITE" id="PS50109">
    <property type="entry name" value="HIS_KIN"/>
    <property type="match status" value="1"/>
</dbReference>
<dbReference type="Proteomes" id="UP000659388">
    <property type="component" value="Unassembled WGS sequence"/>
</dbReference>
<dbReference type="EMBL" id="JAESIY010000002">
    <property type="protein sequence ID" value="MBL3655266.1"/>
    <property type="molecule type" value="Genomic_DNA"/>
</dbReference>
<dbReference type="InterPro" id="IPR003661">
    <property type="entry name" value="HisK_dim/P_dom"/>
</dbReference>
<dbReference type="SUPFAM" id="SSF47384">
    <property type="entry name" value="Homodimeric domain of signal transducing histidine kinase"/>
    <property type="match status" value="1"/>
</dbReference>
<feature type="domain" description="PAC" evidence="8">
    <location>
        <begin position="473"/>
        <end position="524"/>
    </location>
</feature>
<dbReference type="EC" id="2.7.13.3" evidence="2"/>
<dbReference type="InterPro" id="IPR003594">
    <property type="entry name" value="HATPase_dom"/>
</dbReference>
<dbReference type="InterPro" id="IPR005467">
    <property type="entry name" value="His_kinase_dom"/>
</dbReference>
<evidence type="ECO:0000313" key="10">
    <source>
        <dbReference type="Proteomes" id="UP000659388"/>
    </source>
</evidence>
<dbReference type="PRINTS" id="PR00344">
    <property type="entry name" value="BCTRLSENSOR"/>
</dbReference>
<dbReference type="Pfam" id="PF08447">
    <property type="entry name" value="PAS_3"/>
    <property type="match status" value="4"/>
</dbReference>
<feature type="domain" description="PAC" evidence="8">
    <location>
        <begin position="719"/>
        <end position="776"/>
    </location>
</feature>
<dbReference type="SMART" id="SM00086">
    <property type="entry name" value="PAC"/>
    <property type="match status" value="6"/>
</dbReference>
<feature type="domain" description="PAS" evidence="7">
    <location>
        <begin position="525"/>
        <end position="595"/>
    </location>
</feature>
<dbReference type="FunFam" id="3.30.565.10:FF:000006">
    <property type="entry name" value="Sensor histidine kinase WalK"/>
    <property type="match status" value="1"/>
</dbReference>
<dbReference type="GO" id="GO:0000155">
    <property type="term" value="F:phosphorelay sensor kinase activity"/>
    <property type="evidence" value="ECO:0007669"/>
    <property type="project" value="InterPro"/>
</dbReference>
<evidence type="ECO:0000259" key="6">
    <source>
        <dbReference type="PROSITE" id="PS50109"/>
    </source>
</evidence>
<evidence type="ECO:0000256" key="5">
    <source>
        <dbReference type="ARBA" id="ARBA00022777"/>
    </source>
</evidence>
<dbReference type="NCBIfam" id="TIGR00229">
    <property type="entry name" value="sensory_box"/>
    <property type="match status" value="5"/>
</dbReference>
<dbReference type="CDD" id="cd00130">
    <property type="entry name" value="PAS"/>
    <property type="match status" value="5"/>
</dbReference>
<keyword evidence="5" id="KW-0418">Kinase</keyword>
<name>A0A937F2T3_9BACT</name>
<dbReference type="SUPFAM" id="SSF55874">
    <property type="entry name" value="ATPase domain of HSP90 chaperone/DNA topoisomerase II/histidine kinase"/>
    <property type="match status" value="1"/>
</dbReference>
<dbReference type="CDD" id="cd00075">
    <property type="entry name" value="HATPase"/>
    <property type="match status" value="1"/>
</dbReference>
<proteinExistence type="predicted"/>
<evidence type="ECO:0000256" key="3">
    <source>
        <dbReference type="ARBA" id="ARBA00022553"/>
    </source>
</evidence>
<dbReference type="SMART" id="SM00091">
    <property type="entry name" value="PAS"/>
    <property type="match status" value="6"/>
</dbReference>
<dbReference type="Pfam" id="PF02518">
    <property type="entry name" value="HATPase_c"/>
    <property type="match status" value="1"/>
</dbReference>
<dbReference type="InterPro" id="IPR013655">
    <property type="entry name" value="PAS_fold_3"/>
</dbReference>
<reference evidence="9" key="1">
    <citation type="submission" date="2021-01" db="EMBL/GenBank/DDBJ databases">
        <title>Fulvivirga kasyanovii gen. nov., sp nov., a novel member of the phylum Bacteroidetes isolated from seawater in a mussel farm.</title>
        <authorList>
            <person name="Zhao L.-H."/>
            <person name="Wang Z.-J."/>
        </authorList>
    </citation>
    <scope>NUCLEOTIDE SEQUENCE</scope>
    <source>
        <strain evidence="9">2943</strain>
    </source>
</reference>
<evidence type="ECO:0000256" key="4">
    <source>
        <dbReference type="ARBA" id="ARBA00022679"/>
    </source>
</evidence>
<dbReference type="InterPro" id="IPR036890">
    <property type="entry name" value="HATPase_C_sf"/>
</dbReference>
<feature type="domain" description="PAC" evidence="8">
    <location>
        <begin position="598"/>
        <end position="650"/>
    </location>
</feature>
<dbReference type="PROSITE" id="PS50112">
    <property type="entry name" value="PAS"/>
    <property type="match status" value="3"/>
</dbReference>
<dbReference type="AlphaFoldDB" id="A0A937F2T3"/>
<sequence>MELNKREVLSSKVFDVLMHSPTFTAVLSGPDHVIEMANDLYMLTVGPERQIVGKSVKEAFPELESQGFIDLLDEVYTTGKPFIGNELGVDLLREPGKATVKVYVNFIYYPQRNDQGDIIGIVVHGIDITDHVLSRKKLEESRQTLQNLITNIPGGVYRYNYSDPWNFVFVSHGMKSICEYDMMDLEGPDVVWRELIHEEDKQRVLTALEESLGGSEGYNVTYRIKSKSGKYRWVTDRGQVVYDQYSHLIAEGIISDITDKKLAEELDQKNQLLFRTYAEAMPHMAFVANAKGDIIYYNKRWYDYIEGLEGTEGWGWKDKSIHHPDDLARTIESWGKSLESGESYEIEYRLRRFDGEYRWHLGRAEPIRNKNGEIELWLGSNTDIHNQKQTEEELRISQERFNLMTQATNDIVYDFDVKKRSFWWNDNLVTIFGYPTQELGRDVDWWTNRIHPDDIPRVNKLIKSVLKGSQVSWAAEYRFKSGDGAYTDVLNRGYVWREDGKPVRIIGTMIDITPRKQIEKALQESEARFRALADNISQLAWMADANGNIHWYNKRWYDYTGYGLEEMKGWGWKKVHHPDYVNAVVEKISICFKNGQVWEDTFPLRNRNGNYRWFLSRAIPIRDENGLITQWFGTNTDITEQLGIEEALRKSEEFNRRILESTPDGIKTLDLDGRLLSINKQGLKMLEIDDFTQLKGHEWFELWSGKYKKEAINCFRKAKNGELGHFEGTKPTLRGKQKWWDVLVAPIYDGQGNVDRVIEVSRDITELKEVNRQKDEFLSIASHELKTPVTSIKGSIQIIERLLEDQNYELIGKFVTKAELHVDKLLSLIHDLLDVSKIQSGKLEFNFSEFSLIDIVEDCVEQMSHQSKKHIINVKGDLSQTIRGDKVRLEQVMCNLLTNAIKYSPDYDIIEVEVTDAVDEVKIAIIDKGIGIPEEKISQIFEKFFRVEDALHQFQGVGLGLYICAEIISRHDSKLEVFSELNRGSTFFFSLPKA</sequence>
<protein>
    <recommendedName>
        <fullName evidence="2">histidine kinase</fullName>
        <ecNumber evidence="2">2.7.13.3</ecNumber>
    </recommendedName>
</protein>
<dbReference type="Pfam" id="PF08448">
    <property type="entry name" value="PAS_4"/>
    <property type="match status" value="2"/>
</dbReference>
<dbReference type="CDD" id="cd00082">
    <property type="entry name" value="HisKA"/>
    <property type="match status" value="1"/>
</dbReference>
<dbReference type="Gene3D" id="3.30.565.10">
    <property type="entry name" value="Histidine kinase-like ATPase, C-terminal domain"/>
    <property type="match status" value="1"/>
</dbReference>
<dbReference type="PANTHER" id="PTHR43304">
    <property type="entry name" value="PHYTOCHROME-LIKE PROTEIN CPH1"/>
    <property type="match status" value="1"/>
</dbReference>
<keyword evidence="10" id="KW-1185">Reference proteome</keyword>
<dbReference type="InterPro" id="IPR013656">
    <property type="entry name" value="PAS_4"/>
</dbReference>
<dbReference type="InterPro" id="IPR035965">
    <property type="entry name" value="PAS-like_dom_sf"/>
</dbReference>
<accession>A0A937F2T3</accession>
<keyword evidence="3" id="KW-0597">Phosphoprotein</keyword>
<dbReference type="Gene3D" id="3.30.450.20">
    <property type="entry name" value="PAS domain"/>
    <property type="match status" value="6"/>
</dbReference>
<dbReference type="InterPro" id="IPR000700">
    <property type="entry name" value="PAS-assoc_C"/>
</dbReference>
<dbReference type="FunFam" id="3.30.450.20:FF:000099">
    <property type="entry name" value="Sensory box sensor histidine kinase"/>
    <property type="match status" value="2"/>
</dbReference>
<dbReference type="PANTHER" id="PTHR43304:SF1">
    <property type="entry name" value="PAC DOMAIN-CONTAINING PROTEIN"/>
    <property type="match status" value="1"/>
</dbReference>
<dbReference type="SUPFAM" id="SSF55785">
    <property type="entry name" value="PYP-like sensor domain (PAS domain)"/>
    <property type="match status" value="6"/>
</dbReference>
<dbReference type="PROSITE" id="PS50113">
    <property type="entry name" value="PAC"/>
    <property type="match status" value="5"/>
</dbReference>
<evidence type="ECO:0000256" key="1">
    <source>
        <dbReference type="ARBA" id="ARBA00000085"/>
    </source>
</evidence>
<dbReference type="Gene3D" id="1.10.287.130">
    <property type="match status" value="1"/>
</dbReference>
<dbReference type="InterPro" id="IPR004358">
    <property type="entry name" value="Sig_transdc_His_kin-like_C"/>
</dbReference>
<dbReference type="InterPro" id="IPR052162">
    <property type="entry name" value="Sensor_kinase/Photoreceptor"/>
</dbReference>
<organism evidence="9 10">
    <name type="scientific">Fulvivirga sediminis</name>
    <dbReference type="NCBI Taxonomy" id="2803949"/>
    <lineage>
        <taxon>Bacteria</taxon>
        <taxon>Pseudomonadati</taxon>
        <taxon>Bacteroidota</taxon>
        <taxon>Cytophagia</taxon>
        <taxon>Cytophagales</taxon>
        <taxon>Fulvivirgaceae</taxon>
        <taxon>Fulvivirga</taxon>
    </lineage>
</organism>
<dbReference type="Pfam" id="PF00512">
    <property type="entry name" value="HisKA"/>
    <property type="match status" value="1"/>
</dbReference>
<feature type="domain" description="Histidine kinase" evidence="6">
    <location>
        <begin position="780"/>
        <end position="994"/>
    </location>
</feature>
<dbReference type="InterPro" id="IPR000014">
    <property type="entry name" value="PAS"/>
</dbReference>
<dbReference type="InterPro" id="IPR036097">
    <property type="entry name" value="HisK_dim/P_sf"/>
</dbReference>
<feature type="domain" description="PAS" evidence="7">
    <location>
        <begin position="397"/>
        <end position="469"/>
    </location>
</feature>
<gene>
    <name evidence="9" type="ORF">JL102_03935</name>
</gene>
<keyword evidence="4" id="KW-0808">Transferase</keyword>
<feature type="domain" description="PAC" evidence="8">
    <location>
        <begin position="344"/>
        <end position="396"/>
    </location>
</feature>
<dbReference type="RefSeq" id="WP_202242818.1">
    <property type="nucleotide sequence ID" value="NZ_JAESIY010000002.1"/>
</dbReference>
<evidence type="ECO:0000259" key="7">
    <source>
        <dbReference type="PROSITE" id="PS50112"/>
    </source>
</evidence>
<evidence type="ECO:0000256" key="2">
    <source>
        <dbReference type="ARBA" id="ARBA00012438"/>
    </source>
</evidence>
<evidence type="ECO:0000259" key="8">
    <source>
        <dbReference type="PROSITE" id="PS50113"/>
    </source>
</evidence>
<dbReference type="SMART" id="SM00388">
    <property type="entry name" value="HisKA"/>
    <property type="match status" value="1"/>
</dbReference>
<dbReference type="SMART" id="SM00387">
    <property type="entry name" value="HATPase_c"/>
    <property type="match status" value="1"/>
</dbReference>